<dbReference type="EMBL" id="JACSPP010000034">
    <property type="protein sequence ID" value="MBD8040962.1"/>
    <property type="molecule type" value="Genomic_DNA"/>
</dbReference>
<reference evidence="1 2" key="1">
    <citation type="submission" date="2020-08" db="EMBL/GenBank/DDBJ databases">
        <title>A Genomic Blueprint of the Chicken Gut Microbiome.</title>
        <authorList>
            <person name="Gilroy R."/>
            <person name="Ravi A."/>
            <person name="Getino M."/>
            <person name="Pursley I."/>
            <person name="Horton D.L."/>
            <person name="Alikhan N.-F."/>
            <person name="Baker D."/>
            <person name="Gharbi K."/>
            <person name="Hall N."/>
            <person name="Watson M."/>
            <person name="Adriaenssens E.M."/>
            <person name="Foster-Nyarko E."/>
            <person name="Jarju S."/>
            <person name="Secka A."/>
            <person name="Antonio M."/>
            <person name="Oren A."/>
            <person name="Chaudhuri R."/>
            <person name="La Ragione R.M."/>
            <person name="Hildebrand F."/>
            <person name="Pallen M.J."/>
        </authorList>
    </citation>
    <scope>NUCLEOTIDE SEQUENCE [LARGE SCALE GENOMIC DNA]</scope>
    <source>
        <strain evidence="1 2">Sa1CVN1</strain>
    </source>
</reference>
<dbReference type="RefSeq" id="WP_013619293.1">
    <property type="nucleotide sequence ID" value="NZ_JACSPP010000034.1"/>
</dbReference>
<sequence>MDTTVKATRRKIIDIPEDIFRYLSVKAAMQGTNLKRYIEGLLAKDVEDMLAGMDDNDAYRWLSKNEPDGHVRVGEKEKQDFENWLGIERK</sequence>
<gene>
    <name evidence="1" type="ORF">H9625_11060</name>
</gene>
<dbReference type="Proteomes" id="UP000620874">
    <property type="component" value="Unassembled WGS sequence"/>
</dbReference>
<organism evidence="1 2">
    <name type="scientific">Phocaeicola intestinalis</name>
    <dbReference type="NCBI Taxonomy" id="2762212"/>
    <lineage>
        <taxon>Bacteria</taxon>
        <taxon>Pseudomonadati</taxon>
        <taxon>Bacteroidota</taxon>
        <taxon>Bacteroidia</taxon>
        <taxon>Bacteroidales</taxon>
        <taxon>Bacteroidaceae</taxon>
        <taxon>Phocaeicola</taxon>
    </lineage>
</organism>
<proteinExistence type="predicted"/>
<evidence type="ECO:0008006" key="3">
    <source>
        <dbReference type="Google" id="ProtNLM"/>
    </source>
</evidence>
<comment type="caution">
    <text evidence="1">The sequence shown here is derived from an EMBL/GenBank/DDBJ whole genome shotgun (WGS) entry which is preliminary data.</text>
</comment>
<evidence type="ECO:0000313" key="1">
    <source>
        <dbReference type="EMBL" id="MBD8040962.1"/>
    </source>
</evidence>
<evidence type="ECO:0000313" key="2">
    <source>
        <dbReference type="Proteomes" id="UP000620874"/>
    </source>
</evidence>
<name>A0ABR8Y9X9_9BACT</name>
<keyword evidence="2" id="KW-1185">Reference proteome</keyword>
<accession>A0ABR8Y9X9</accession>
<protein>
    <recommendedName>
        <fullName evidence="3">Toxin-antitoxin system protein</fullName>
    </recommendedName>
</protein>